<dbReference type="Gene3D" id="3.30.420.10">
    <property type="entry name" value="Ribonuclease H-like superfamily/Ribonuclease H"/>
    <property type="match status" value="1"/>
</dbReference>
<reference evidence="2 3" key="1">
    <citation type="submission" date="2022-02" db="EMBL/GenBank/DDBJ databases">
        <title>Genome of Erysipelotrichaceae sp. nov. NSJ-176 isolated from human feces.</title>
        <authorList>
            <person name="Abdugheni R."/>
        </authorList>
    </citation>
    <scope>NUCLEOTIDE SEQUENCE [LARGE SCALE GENOMIC DNA]</scope>
    <source>
        <strain evidence="2 3">NSJ-176</strain>
    </source>
</reference>
<proteinExistence type="predicted"/>
<dbReference type="InterPro" id="IPR012337">
    <property type="entry name" value="RNaseH-like_sf"/>
</dbReference>
<dbReference type="InterPro" id="IPR013520">
    <property type="entry name" value="Ribonucl_H"/>
</dbReference>
<protein>
    <submittedName>
        <fullName evidence="2">Exonuclease</fullName>
    </submittedName>
</protein>
<keyword evidence="2" id="KW-0269">Exonuclease</keyword>
<name>A0ABS9R8P7_9FIRM</name>
<dbReference type="GO" id="GO:0004527">
    <property type="term" value="F:exonuclease activity"/>
    <property type="evidence" value="ECO:0007669"/>
    <property type="project" value="UniProtKB-KW"/>
</dbReference>
<sequence>MLHIYLDAEFDAVKIKGKFQQAIISIGAVMLDDNGKELDQFYSLVRPMNFVRLTSVVYRMTHLNTHQIEHAKALPIVMEIFMRWIHRYEKDMDNVRFYSFGPDDRRTLIQNCRYYDLDMEFFKDMKDLQKEISPSVKFQEQLISSTLSLDDLKSAYDIHGAVDHNALSDAIDLMEVHRAYCLRKPQNMTQIAAIVNRKIKKQQEVALKQRLRLARVMKERFKDYPSHIRIQFREDVLEELRTMRERDDNFHIRFKSDRMIIDEEAYYYNELKMIMSLILDDEVPSFCLEIHYHGQSFTKQYLLTYRNATMIEHIIKRLMGVPLE</sequence>
<dbReference type="InterPro" id="IPR036397">
    <property type="entry name" value="RNaseH_sf"/>
</dbReference>
<dbReference type="EMBL" id="JAKVPQ010000010">
    <property type="protein sequence ID" value="MCH4285990.1"/>
    <property type="molecule type" value="Genomic_DNA"/>
</dbReference>
<dbReference type="Pfam" id="PF00929">
    <property type="entry name" value="RNase_T"/>
    <property type="match status" value="1"/>
</dbReference>
<dbReference type="SUPFAM" id="SSF53098">
    <property type="entry name" value="Ribonuclease H-like"/>
    <property type="match status" value="1"/>
</dbReference>
<gene>
    <name evidence="2" type="ORF">LQE99_12750</name>
</gene>
<keyword evidence="2" id="KW-0540">Nuclease</keyword>
<keyword evidence="2" id="KW-0378">Hydrolase</keyword>
<dbReference type="Proteomes" id="UP001202402">
    <property type="component" value="Unassembled WGS sequence"/>
</dbReference>
<keyword evidence="3" id="KW-1185">Reference proteome</keyword>
<evidence type="ECO:0000313" key="2">
    <source>
        <dbReference type="EMBL" id="MCH4285990.1"/>
    </source>
</evidence>
<dbReference type="SMART" id="SM00479">
    <property type="entry name" value="EXOIII"/>
    <property type="match status" value="1"/>
</dbReference>
<evidence type="ECO:0000259" key="1">
    <source>
        <dbReference type="SMART" id="SM00479"/>
    </source>
</evidence>
<organism evidence="2 3">
    <name type="scientific">Amedibacillus hominis</name>
    <dbReference type="NCBI Taxonomy" id="2897776"/>
    <lineage>
        <taxon>Bacteria</taxon>
        <taxon>Bacillati</taxon>
        <taxon>Bacillota</taxon>
        <taxon>Erysipelotrichia</taxon>
        <taxon>Erysipelotrichales</taxon>
        <taxon>Erysipelotrichaceae</taxon>
        <taxon>Amedibacillus</taxon>
    </lineage>
</organism>
<evidence type="ECO:0000313" key="3">
    <source>
        <dbReference type="Proteomes" id="UP001202402"/>
    </source>
</evidence>
<accession>A0ABS9R8P7</accession>
<dbReference type="RefSeq" id="WP_158552266.1">
    <property type="nucleotide sequence ID" value="NZ_JAKVPQ010000010.1"/>
</dbReference>
<comment type="caution">
    <text evidence="2">The sequence shown here is derived from an EMBL/GenBank/DDBJ whole genome shotgun (WGS) entry which is preliminary data.</text>
</comment>
<feature type="domain" description="Exonuclease" evidence="1">
    <location>
        <begin position="4"/>
        <end position="186"/>
    </location>
</feature>